<dbReference type="InterPro" id="IPR036412">
    <property type="entry name" value="HAD-like_sf"/>
</dbReference>
<dbReference type="InterPro" id="IPR023214">
    <property type="entry name" value="HAD_sf"/>
</dbReference>
<dbReference type="InterPro" id="IPR051540">
    <property type="entry name" value="S-2-haloacid_dehalogenase"/>
</dbReference>
<dbReference type="EMBL" id="JARKIB010000522">
    <property type="protein sequence ID" value="KAJ7702012.1"/>
    <property type="molecule type" value="Genomic_DNA"/>
</dbReference>
<evidence type="ECO:0000313" key="3">
    <source>
        <dbReference type="EMBL" id="KAJ7702012.1"/>
    </source>
</evidence>
<reference evidence="3" key="1">
    <citation type="submission" date="2023-03" db="EMBL/GenBank/DDBJ databases">
        <title>Massive genome expansion in bonnet fungi (Mycena s.s.) driven by repeated elements and novel gene families across ecological guilds.</title>
        <authorList>
            <consortium name="Lawrence Berkeley National Laboratory"/>
            <person name="Harder C.B."/>
            <person name="Miyauchi S."/>
            <person name="Viragh M."/>
            <person name="Kuo A."/>
            <person name="Thoen E."/>
            <person name="Andreopoulos B."/>
            <person name="Lu D."/>
            <person name="Skrede I."/>
            <person name="Drula E."/>
            <person name="Henrissat B."/>
            <person name="Morin E."/>
            <person name="Kohler A."/>
            <person name="Barry K."/>
            <person name="LaButti K."/>
            <person name="Morin E."/>
            <person name="Salamov A."/>
            <person name="Lipzen A."/>
            <person name="Mereny Z."/>
            <person name="Hegedus B."/>
            <person name="Baldrian P."/>
            <person name="Stursova M."/>
            <person name="Weitz H."/>
            <person name="Taylor A."/>
            <person name="Grigoriev I.V."/>
            <person name="Nagy L.G."/>
            <person name="Martin F."/>
            <person name="Kauserud H."/>
        </authorList>
    </citation>
    <scope>NUCLEOTIDE SEQUENCE</scope>
    <source>
        <strain evidence="3">CBHHK182m</strain>
    </source>
</reference>
<sequence length="567" mass="62995">MGRDTTQYWAILSPSAHHSVAYLNSSLATAAAADLKCGQYHMVVELPGDGRTQAVAYFVQSAHLPLPATYIPILPCRLGTREPLVPNFEWPFGECIVDTTQKLIFTPVLLESNTVAPRVMPEHASRVFAEVSDADDRAQSERELVEWRLTRKADQEAAGLVDDDPRWTTFSPKSTVADAQPGQFFPPSSISAEIRYDIESLRELPPASQCLHEVEDVKRLRARFTRLGTERTITWVAHQNAADTLKSSCERDISNFELTGLLAFSTTFERAPSADQDDSSDSGDDPLPEDDFDDWGGDWTQGITSYELPLSPLFEPQALQVIYFDVYGTLIDRESGIFDALDPLLARSSHCLDRHETLSFYFEVEDGVKRRIPTAPYSGILSQAHQEMALRLGLTAPAEESTTFASTLINWPLFDGALQCLQALRSLGLMVVALADIDLETLCKTSAFQTLLQHYLSEIWSWEGVHVYRPHPNTLGQALLYHDHMGIPRERRCLISDALFERLELGCQLAVPAVWIRNPVGLAGNLPSADGSFVWKIVPDLSRLVSAIVEGKTATQIEPSATLIEHT</sequence>
<evidence type="ECO:0000256" key="1">
    <source>
        <dbReference type="ARBA" id="ARBA00022801"/>
    </source>
</evidence>
<feature type="compositionally biased region" description="Acidic residues" evidence="2">
    <location>
        <begin position="275"/>
        <end position="294"/>
    </location>
</feature>
<dbReference type="SUPFAM" id="SSF56784">
    <property type="entry name" value="HAD-like"/>
    <property type="match status" value="1"/>
</dbReference>
<gene>
    <name evidence="3" type="ORF">B0H16DRAFT_750723</name>
</gene>
<comment type="caution">
    <text evidence="3">The sequence shown here is derived from an EMBL/GenBank/DDBJ whole genome shotgun (WGS) entry which is preliminary data.</text>
</comment>
<evidence type="ECO:0000313" key="4">
    <source>
        <dbReference type="Proteomes" id="UP001215598"/>
    </source>
</evidence>
<dbReference type="PANTHER" id="PTHR43316">
    <property type="entry name" value="HYDROLASE, HALOACID DELAHOGENASE-RELATED"/>
    <property type="match status" value="1"/>
</dbReference>
<feature type="region of interest" description="Disordered" evidence="2">
    <location>
        <begin position="270"/>
        <end position="294"/>
    </location>
</feature>
<keyword evidence="4" id="KW-1185">Reference proteome</keyword>
<dbReference type="Gene3D" id="3.40.50.1000">
    <property type="entry name" value="HAD superfamily/HAD-like"/>
    <property type="match status" value="1"/>
</dbReference>
<accession>A0AAD7DYT7</accession>
<name>A0AAD7DYT7_9AGAR</name>
<dbReference type="AlphaFoldDB" id="A0AAD7DYT7"/>
<evidence type="ECO:0000256" key="2">
    <source>
        <dbReference type="SAM" id="MobiDB-lite"/>
    </source>
</evidence>
<protein>
    <submittedName>
        <fullName evidence="3">Uncharacterized protein</fullName>
    </submittedName>
</protein>
<organism evidence="3 4">
    <name type="scientific">Mycena metata</name>
    <dbReference type="NCBI Taxonomy" id="1033252"/>
    <lineage>
        <taxon>Eukaryota</taxon>
        <taxon>Fungi</taxon>
        <taxon>Dikarya</taxon>
        <taxon>Basidiomycota</taxon>
        <taxon>Agaricomycotina</taxon>
        <taxon>Agaricomycetes</taxon>
        <taxon>Agaricomycetidae</taxon>
        <taxon>Agaricales</taxon>
        <taxon>Marasmiineae</taxon>
        <taxon>Mycenaceae</taxon>
        <taxon>Mycena</taxon>
    </lineage>
</organism>
<dbReference type="PANTHER" id="PTHR43316:SF9">
    <property type="entry name" value="ACID DEHALOGENASE, PUTATIVE (AFU_ORTHOLOGUE AFUA_6G14460)-RELATED"/>
    <property type="match status" value="1"/>
</dbReference>
<dbReference type="Proteomes" id="UP001215598">
    <property type="component" value="Unassembled WGS sequence"/>
</dbReference>
<dbReference type="GO" id="GO:0016787">
    <property type="term" value="F:hydrolase activity"/>
    <property type="evidence" value="ECO:0007669"/>
    <property type="project" value="UniProtKB-KW"/>
</dbReference>
<keyword evidence="1" id="KW-0378">Hydrolase</keyword>
<dbReference type="Gene3D" id="1.10.150.750">
    <property type="match status" value="1"/>
</dbReference>
<proteinExistence type="predicted"/>